<dbReference type="PROSITE" id="PS01044">
    <property type="entry name" value="SQUALEN_PHYTOEN_SYN_1"/>
    <property type="match status" value="1"/>
</dbReference>
<dbReference type="GO" id="GO:0046905">
    <property type="term" value="F:15-cis-phytoene synthase activity"/>
    <property type="evidence" value="ECO:0007669"/>
    <property type="project" value="UniProtKB-EC"/>
</dbReference>
<protein>
    <recommendedName>
        <fullName evidence="4">15-cis-phytoene synthase</fullName>
        <ecNumber evidence="4">2.5.1.32</ecNumber>
    </recommendedName>
</protein>
<dbReference type="Pfam" id="PF00494">
    <property type="entry name" value="SQS_PSY"/>
    <property type="match status" value="1"/>
</dbReference>
<reference evidence="10 11" key="1">
    <citation type="submission" date="2019-08" db="EMBL/GenBank/DDBJ databases">
        <title>Draft genome sequences of two oriental melons (Cucumis melo L. var makuwa).</title>
        <authorList>
            <person name="Kwon S.-Y."/>
        </authorList>
    </citation>
    <scope>NUCLEOTIDE SEQUENCE [LARGE SCALE GENOMIC DNA]</scope>
    <source>
        <strain evidence="11">cv. Chang Bougi</strain>
        <strain evidence="10">cv. SW 3</strain>
        <tissue evidence="8">Leaf</tissue>
    </source>
</reference>
<dbReference type="GO" id="GO:0016117">
    <property type="term" value="P:carotenoid biosynthetic process"/>
    <property type="evidence" value="ECO:0007669"/>
    <property type="project" value="UniProtKB-KW"/>
</dbReference>
<comment type="pathway">
    <text evidence="2">Carotenoid biosynthesis; phytoene biosynthesis; all-trans-phytoene from geranylgeranyl diphosphate: step 1/1.</text>
</comment>
<evidence type="ECO:0000256" key="5">
    <source>
        <dbReference type="ARBA" id="ARBA00022679"/>
    </source>
</evidence>
<proteinExistence type="inferred from homology"/>
<dbReference type="InterPro" id="IPR044843">
    <property type="entry name" value="Trans_IPPS_bact-type"/>
</dbReference>
<dbReference type="SUPFAM" id="SSF48576">
    <property type="entry name" value="Terpenoid synthases"/>
    <property type="match status" value="1"/>
</dbReference>
<dbReference type="GO" id="GO:0009536">
    <property type="term" value="C:plastid"/>
    <property type="evidence" value="ECO:0007669"/>
    <property type="project" value="UniProtKB-ARBA"/>
</dbReference>
<comment type="similarity">
    <text evidence="3">Belongs to the phytoene/squalene synthase family.</text>
</comment>
<dbReference type="STRING" id="1194695.A0A5A7V6T6"/>
<dbReference type="GO" id="GO:0051996">
    <property type="term" value="F:squalene synthase [NAD(P)H] activity"/>
    <property type="evidence" value="ECO:0007669"/>
    <property type="project" value="InterPro"/>
</dbReference>
<dbReference type="InterPro" id="IPR002060">
    <property type="entry name" value="Squ/phyt_synthse"/>
</dbReference>
<dbReference type="FunFam" id="1.10.600.10:FF:000004">
    <property type="entry name" value="Phytoene synthase chloroplastic"/>
    <property type="match status" value="1"/>
</dbReference>
<comment type="catalytic activity">
    <reaction evidence="1">
        <text>2 (2E,6E,10E)-geranylgeranyl diphosphate = 15-cis-phytoene + 2 diphosphate</text>
        <dbReference type="Rhea" id="RHEA:34475"/>
        <dbReference type="ChEBI" id="CHEBI:27787"/>
        <dbReference type="ChEBI" id="CHEBI:33019"/>
        <dbReference type="ChEBI" id="CHEBI:58756"/>
        <dbReference type="EC" id="2.5.1.32"/>
    </reaction>
</comment>
<evidence type="ECO:0000313" key="9">
    <source>
        <dbReference type="EMBL" id="TYK16398.1"/>
    </source>
</evidence>
<name>A0A5A7V6T6_CUCMM</name>
<dbReference type="Gene3D" id="1.10.600.10">
    <property type="entry name" value="Farnesyl Diphosphate Synthase"/>
    <property type="match status" value="1"/>
</dbReference>
<comment type="caution">
    <text evidence="8">The sequence shown here is derived from an EMBL/GenBank/DDBJ whole genome shotgun (WGS) entry which is preliminary data.</text>
</comment>
<dbReference type="AlphaFoldDB" id="A0A5A7V6T6"/>
<dbReference type="PANTHER" id="PTHR31480">
    <property type="entry name" value="BIFUNCTIONAL LYCOPENE CYCLASE/PHYTOENE SYNTHASE"/>
    <property type="match status" value="1"/>
</dbReference>
<dbReference type="Proteomes" id="UP000321947">
    <property type="component" value="Unassembled WGS sequence"/>
</dbReference>
<dbReference type="EC" id="2.5.1.32" evidence="4"/>
<dbReference type="SFLD" id="SFLDG01018">
    <property type="entry name" value="Squalene/Phytoene_Synthase_Lik"/>
    <property type="match status" value="1"/>
</dbReference>
<accession>A0A5A7V6T6</accession>
<dbReference type="InterPro" id="IPR019845">
    <property type="entry name" value="Squalene/phytoene_synthase_CS"/>
</dbReference>
<dbReference type="OrthoDB" id="6600518at2759"/>
<keyword evidence="6" id="KW-0125">Carotenoid biosynthesis</keyword>
<evidence type="ECO:0000313" key="11">
    <source>
        <dbReference type="Proteomes" id="UP000321947"/>
    </source>
</evidence>
<keyword evidence="5" id="KW-0808">Transferase</keyword>
<dbReference type="SFLD" id="SFLDS00005">
    <property type="entry name" value="Isoprenoid_Synthase_Type_I"/>
    <property type="match status" value="1"/>
</dbReference>
<evidence type="ECO:0000256" key="2">
    <source>
        <dbReference type="ARBA" id="ARBA00005172"/>
    </source>
</evidence>
<dbReference type="SFLD" id="SFLDG01212">
    <property type="entry name" value="Phytoene_synthase_like"/>
    <property type="match status" value="1"/>
</dbReference>
<dbReference type="SMR" id="A0A5A7V6T6"/>
<dbReference type="InterPro" id="IPR008949">
    <property type="entry name" value="Isoprenoid_synthase_dom_sf"/>
</dbReference>
<evidence type="ECO:0000256" key="1">
    <source>
        <dbReference type="ARBA" id="ARBA00001805"/>
    </source>
</evidence>
<sequence>MSGVNANSLLIPKPRIRISSSPFGSKRLSFFSDGALASSAAVANPSRSSEERVYEVVLKQAALVREPKRDVQRALDWEKTIQNEGINDGNLLSEAYARCGEVCAEYAKTFYLGTQLMTPERRKAVWAIYVWCRRTDELVDGPNASHITPKALERWEKRLTDLFEGRPYDMYDAALSDTVSKYPVDIQPFKDMIEGMRLDLRKSRYESFDELYLYCYYVAGTVGLMSVPVMGLAPESKASVESVYNAALALGLANQLTNILRDVGEDARRGRVYLPQDELAQAGLCDDDIFRGKVTDKWRFFMKGQIKRARRFFDEAEKGVAELSAASRWPVWASLMLYKQILDSIEANDYDNFTKRAYVGKAKKLLSLPIAFGRAMAGPSNLKDLVTR</sequence>
<evidence type="ECO:0000256" key="4">
    <source>
        <dbReference type="ARBA" id="ARBA00012396"/>
    </source>
</evidence>
<evidence type="ECO:0000256" key="3">
    <source>
        <dbReference type="ARBA" id="ARBA00006251"/>
    </source>
</evidence>
<evidence type="ECO:0000313" key="10">
    <source>
        <dbReference type="Proteomes" id="UP000321393"/>
    </source>
</evidence>
<dbReference type="PROSITE" id="PS01045">
    <property type="entry name" value="SQUALEN_PHYTOEN_SYN_2"/>
    <property type="match status" value="1"/>
</dbReference>
<evidence type="ECO:0000313" key="8">
    <source>
        <dbReference type="EMBL" id="KAA0062944.1"/>
    </source>
</evidence>
<gene>
    <name evidence="9" type="ORF">E5676_scaffold21G001920</name>
    <name evidence="8" type="ORF">E6C27_scaffold468G00380</name>
</gene>
<dbReference type="CDD" id="cd00683">
    <property type="entry name" value="Trans_IPPS_HH"/>
    <property type="match status" value="1"/>
</dbReference>
<dbReference type="EMBL" id="SSTD01008307">
    <property type="protein sequence ID" value="TYK16398.1"/>
    <property type="molecule type" value="Genomic_DNA"/>
</dbReference>
<dbReference type="GO" id="GO:0004311">
    <property type="term" value="F:geranylgeranyl diphosphate synthase activity"/>
    <property type="evidence" value="ECO:0007669"/>
    <property type="project" value="InterPro"/>
</dbReference>
<evidence type="ECO:0000256" key="7">
    <source>
        <dbReference type="ARBA" id="ARBA00023229"/>
    </source>
</evidence>
<keyword evidence="7" id="KW-0414">Isoprene biosynthesis</keyword>
<evidence type="ECO:0000256" key="6">
    <source>
        <dbReference type="ARBA" id="ARBA00022746"/>
    </source>
</evidence>
<organism evidence="8 10">
    <name type="scientific">Cucumis melo var. makuwa</name>
    <name type="common">Oriental melon</name>
    <dbReference type="NCBI Taxonomy" id="1194695"/>
    <lineage>
        <taxon>Eukaryota</taxon>
        <taxon>Viridiplantae</taxon>
        <taxon>Streptophyta</taxon>
        <taxon>Embryophyta</taxon>
        <taxon>Tracheophyta</taxon>
        <taxon>Spermatophyta</taxon>
        <taxon>Magnoliopsida</taxon>
        <taxon>eudicotyledons</taxon>
        <taxon>Gunneridae</taxon>
        <taxon>Pentapetalae</taxon>
        <taxon>rosids</taxon>
        <taxon>fabids</taxon>
        <taxon>Cucurbitales</taxon>
        <taxon>Cucurbitaceae</taxon>
        <taxon>Benincaseae</taxon>
        <taxon>Cucumis</taxon>
    </lineage>
</organism>
<dbReference type="Proteomes" id="UP000321393">
    <property type="component" value="Unassembled WGS sequence"/>
</dbReference>
<dbReference type="InterPro" id="IPR033904">
    <property type="entry name" value="Trans_IPPS_HH"/>
</dbReference>
<dbReference type="EMBL" id="SSTE01003650">
    <property type="protein sequence ID" value="KAA0062944.1"/>
    <property type="molecule type" value="Genomic_DNA"/>
</dbReference>